<dbReference type="SMART" id="SM00448">
    <property type="entry name" value="REC"/>
    <property type="match status" value="1"/>
</dbReference>
<dbReference type="AlphaFoldDB" id="A0A1V9FX07"/>
<dbReference type="RefSeq" id="WP_081148268.1">
    <property type="nucleotide sequence ID" value="NZ_LVYD01000048.1"/>
</dbReference>
<dbReference type="GO" id="GO:0000156">
    <property type="term" value="F:phosphorelay response regulator activity"/>
    <property type="evidence" value="ECO:0007669"/>
    <property type="project" value="InterPro"/>
</dbReference>
<dbReference type="PROSITE" id="PS50930">
    <property type="entry name" value="HTH_LYTTR"/>
    <property type="match status" value="1"/>
</dbReference>
<dbReference type="GO" id="GO:0003677">
    <property type="term" value="F:DNA binding"/>
    <property type="evidence" value="ECO:0007669"/>
    <property type="project" value="UniProtKB-KW"/>
</dbReference>
<dbReference type="PROSITE" id="PS50110">
    <property type="entry name" value="RESPONSE_REGULATORY"/>
    <property type="match status" value="1"/>
</dbReference>
<dbReference type="OrthoDB" id="9787344at2"/>
<reference evidence="4 5" key="1">
    <citation type="submission" date="2016-03" db="EMBL/GenBank/DDBJ databases">
        <title>Niastella vici sp. nov., isolated from farmland soil.</title>
        <authorList>
            <person name="Chen L."/>
            <person name="Wang D."/>
            <person name="Yang S."/>
            <person name="Wang G."/>
        </authorList>
    </citation>
    <scope>NUCLEOTIDE SEQUENCE [LARGE SCALE GENOMIC DNA]</scope>
    <source>
        <strain evidence="4 5">DJ57</strain>
    </source>
</reference>
<dbReference type="Gene3D" id="2.40.50.1020">
    <property type="entry name" value="LytTr DNA-binding domain"/>
    <property type="match status" value="1"/>
</dbReference>
<feature type="modified residue" description="4-aspartylphosphate" evidence="1">
    <location>
        <position position="54"/>
    </location>
</feature>
<gene>
    <name evidence="4" type="ORF">A3860_26445</name>
</gene>
<accession>A0A1V9FX07</accession>
<dbReference type="PANTHER" id="PTHR37299:SF1">
    <property type="entry name" value="STAGE 0 SPORULATION PROTEIN A HOMOLOG"/>
    <property type="match status" value="1"/>
</dbReference>
<feature type="domain" description="Response regulatory" evidence="2">
    <location>
        <begin position="3"/>
        <end position="114"/>
    </location>
</feature>
<evidence type="ECO:0000259" key="3">
    <source>
        <dbReference type="PROSITE" id="PS50930"/>
    </source>
</evidence>
<feature type="domain" description="HTH LytTR-type" evidence="3">
    <location>
        <begin position="135"/>
        <end position="197"/>
    </location>
</feature>
<dbReference type="Pfam" id="PF00072">
    <property type="entry name" value="Response_reg"/>
    <property type="match status" value="1"/>
</dbReference>
<evidence type="ECO:0000313" key="5">
    <source>
        <dbReference type="Proteomes" id="UP000192796"/>
    </source>
</evidence>
<dbReference type="Pfam" id="PF04397">
    <property type="entry name" value="LytTR"/>
    <property type="match status" value="1"/>
</dbReference>
<evidence type="ECO:0000313" key="4">
    <source>
        <dbReference type="EMBL" id="OQP62854.1"/>
    </source>
</evidence>
<name>A0A1V9FX07_9BACT</name>
<dbReference type="SUPFAM" id="SSF52172">
    <property type="entry name" value="CheY-like"/>
    <property type="match status" value="1"/>
</dbReference>
<dbReference type="Proteomes" id="UP000192796">
    <property type="component" value="Unassembled WGS sequence"/>
</dbReference>
<evidence type="ECO:0000259" key="2">
    <source>
        <dbReference type="PROSITE" id="PS50110"/>
    </source>
</evidence>
<protein>
    <submittedName>
        <fullName evidence="4">DNA-binding response regulator</fullName>
    </submittedName>
</protein>
<dbReference type="Gene3D" id="3.40.50.2300">
    <property type="match status" value="1"/>
</dbReference>
<dbReference type="InterPro" id="IPR001789">
    <property type="entry name" value="Sig_transdc_resp-reg_receiver"/>
</dbReference>
<dbReference type="InterPro" id="IPR046947">
    <property type="entry name" value="LytR-like"/>
</dbReference>
<dbReference type="InterPro" id="IPR011006">
    <property type="entry name" value="CheY-like_superfamily"/>
</dbReference>
<comment type="caution">
    <text evidence="4">The sequence shown here is derived from an EMBL/GenBank/DDBJ whole genome shotgun (WGS) entry which is preliminary data.</text>
</comment>
<keyword evidence="5" id="KW-1185">Reference proteome</keyword>
<proteinExistence type="predicted"/>
<dbReference type="PANTHER" id="PTHR37299">
    <property type="entry name" value="TRANSCRIPTIONAL REGULATOR-RELATED"/>
    <property type="match status" value="1"/>
</dbReference>
<organism evidence="4 5">
    <name type="scientific">Niastella vici</name>
    <dbReference type="NCBI Taxonomy" id="1703345"/>
    <lineage>
        <taxon>Bacteria</taxon>
        <taxon>Pseudomonadati</taxon>
        <taxon>Bacteroidota</taxon>
        <taxon>Chitinophagia</taxon>
        <taxon>Chitinophagales</taxon>
        <taxon>Chitinophagaceae</taxon>
        <taxon>Niastella</taxon>
    </lineage>
</organism>
<sequence>MTKCIIVDDERPARDLIRLHLSGLQDFELLETFDNALDAFNFLQRSTVDLIFLDIQMPQVSGLELIKSLKICPKIILTTAFREHAAEAFDLDVLDYLIKPVIRERFMKAISKFTYYNNTIPEQTRIPSSFDNAYIFLKTGKEQTRVFLKDILYIEGYKDYIKVHTPNRVFVAFERLSYMEEKLPENKFARIHKSYIVSLDGITQYNAGEIKIAETSLAIGRIFKNNFLKKIQGYKRG</sequence>
<dbReference type="SMART" id="SM00850">
    <property type="entry name" value="LytTR"/>
    <property type="match status" value="1"/>
</dbReference>
<keyword evidence="1" id="KW-0597">Phosphoprotein</keyword>
<evidence type="ECO:0000256" key="1">
    <source>
        <dbReference type="PROSITE-ProRule" id="PRU00169"/>
    </source>
</evidence>
<dbReference type="InterPro" id="IPR007492">
    <property type="entry name" value="LytTR_DNA-bd_dom"/>
</dbReference>
<dbReference type="EMBL" id="LVYD01000048">
    <property type="protein sequence ID" value="OQP62854.1"/>
    <property type="molecule type" value="Genomic_DNA"/>
</dbReference>
<dbReference type="STRING" id="1703345.A3860_26445"/>
<keyword evidence="4" id="KW-0238">DNA-binding</keyword>